<evidence type="ECO:0000256" key="3">
    <source>
        <dbReference type="ARBA" id="ARBA00022490"/>
    </source>
</evidence>
<feature type="coiled-coil region" evidence="9">
    <location>
        <begin position="4417"/>
        <end position="4509"/>
    </location>
</feature>
<dbReference type="PROSITE" id="PS01132">
    <property type="entry name" value="ACTINS_ACT_LIKE"/>
    <property type="match status" value="1"/>
</dbReference>
<feature type="region of interest" description="Disordered" evidence="10">
    <location>
        <begin position="99"/>
        <end position="119"/>
    </location>
</feature>
<dbReference type="Gene3D" id="3.90.640.10">
    <property type="entry name" value="Actin, Chain A, domain 4"/>
    <property type="match status" value="1"/>
</dbReference>
<dbReference type="InterPro" id="IPR004000">
    <property type="entry name" value="Actin"/>
</dbReference>
<feature type="coiled-coil region" evidence="9">
    <location>
        <begin position="3436"/>
        <end position="3770"/>
    </location>
</feature>
<evidence type="ECO:0000256" key="6">
    <source>
        <dbReference type="ARBA" id="ARBA00023097"/>
    </source>
</evidence>
<evidence type="ECO:0000313" key="12">
    <source>
        <dbReference type="Proteomes" id="UP001623348"/>
    </source>
</evidence>
<feature type="coiled-coil region" evidence="9">
    <location>
        <begin position="2877"/>
        <end position="3028"/>
    </location>
</feature>
<evidence type="ECO:0000256" key="1">
    <source>
        <dbReference type="ARBA" id="ARBA00004245"/>
    </source>
</evidence>
<keyword evidence="5" id="KW-0067">ATP-binding</keyword>
<dbReference type="InterPro" id="IPR004001">
    <property type="entry name" value="Actin_CS"/>
</dbReference>
<dbReference type="Pfam" id="PF00022">
    <property type="entry name" value="Actin"/>
    <property type="match status" value="1"/>
</dbReference>
<dbReference type="PANTHER" id="PTHR18887">
    <property type="entry name" value="GOLGI-ASSOCIATED PROTEIN GCP360-RELATED"/>
    <property type="match status" value="1"/>
</dbReference>
<feature type="coiled-coil region" evidence="9">
    <location>
        <begin position="2052"/>
        <end position="2110"/>
    </location>
</feature>
<feature type="region of interest" description="Disordered" evidence="10">
    <location>
        <begin position="1"/>
        <end position="33"/>
    </location>
</feature>
<dbReference type="PROSITE" id="PS00406">
    <property type="entry name" value="ACTINS_1"/>
    <property type="match status" value="1"/>
</dbReference>
<feature type="coiled-coil region" evidence="9">
    <location>
        <begin position="205"/>
        <end position="239"/>
    </location>
</feature>
<dbReference type="PANTHER" id="PTHR18887:SF4">
    <property type="entry name" value="GOLGIN SUBFAMILY B MEMBER 1-LIKE"/>
    <property type="match status" value="1"/>
</dbReference>
<dbReference type="GO" id="GO:0005856">
    <property type="term" value="C:cytoskeleton"/>
    <property type="evidence" value="ECO:0007669"/>
    <property type="project" value="UniProtKB-SubCell"/>
</dbReference>
<dbReference type="GO" id="GO:0005524">
    <property type="term" value="F:ATP binding"/>
    <property type="evidence" value="ECO:0007669"/>
    <property type="project" value="UniProtKB-KW"/>
</dbReference>
<feature type="coiled-coil region" evidence="9">
    <location>
        <begin position="129"/>
        <end position="163"/>
    </location>
</feature>
<protein>
    <submittedName>
        <fullName evidence="11">Golgin subfamily B member 1-like</fullName>
    </submittedName>
</protein>
<feature type="coiled-coil region" evidence="9">
    <location>
        <begin position="3898"/>
        <end position="3974"/>
    </location>
</feature>
<feature type="coiled-coil region" evidence="9">
    <location>
        <begin position="2329"/>
        <end position="2567"/>
    </location>
</feature>
<evidence type="ECO:0000256" key="4">
    <source>
        <dbReference type="ARBA" id="ARBA00022741"/>
    </source>
</evidence>
<dbReference type="FunFam" id="3.90.640.10:FF:000047">
    <property type="entry name" value="Actin, alpha skeletal muscle"/>
    <property type="match status" value="1"/>
</dbReference>
<dbReference type="Proteomes" id="UP001623348">
    <property type="component" value="Unassembled WGS sequence"/>
</dbReference>
<comment type="subcellular location">
    <subcellularLocation>
        <location evidence="1">Cytoplasm</location>
        <location evidence="1">Cytoskeleton</location>
    </subcellularLocation>
</comment>
<evidence type="ECO:0000256" key="10">
    <source>
        <dbReference type="SAM" id="MobiDB-lite"/>
    </source>
</evidence>
<keyword evidence="4" id="KW-0547">Nucleotide-binding</keyword>
<feature type="coiled-coil region" evidence="9">
    <location>
        <begin position="3817"/>
        <end position="3858"/>
    </location>
</feature>
<feature type="coiled-coil region" evidence="9">
    <location>
        <begin position="453"/>
        <end position="560"/>
    </location>
</feature>
<feature type="coiled-coil region" evidence="9">
    <location>
        <begin position="1485"/>
        <end position="1533"/>
    </location>
</feature>
<feature type="coiled-coil region" evidence="9">
    <location>
        <begin position="2140"/>
        <end position="2206"/>
    </location>
</feature>
<organism evidence="11 12">
    <name type="scientific">Grus japonensis</name>
    <name type="common">Japanese crane</name>
    <name type="synonym">Red-crowned crane</name>
    <dbReference type="NCBI Taxonomy" id="30415"/>
    <lineage>
        <taxon>Eukaryota</taxon>
        <taxon>Metazoa</taxon>
        <taxon>Chordata</taxon>
        <taxon>Craniata</taxon>
        <taxon>Vertebrata</taxon>
        <taxon>Euteleostomi</taxon>
        <taxon>Archelosauria</taxon>
        <taxon>Archosauria</taxon>
        <taxon>Dinosauria</taxon>
        <taxon>Saurischia</taxon>
        <taxon>Theropoda</taxon>
        <taxon>Coelurosauria</taxon>
        <taxon>Aves</taxon>
        <taxon>Neognathae</taxon>
        <taxon>Neoaves</taxon>
        <taxon>Gruiformes</taxon>
        <taxon>Gruidae</taxon>
        <taxon>Grus</taxon>
    </lineage>
</organism>
<feature type="coiled-coil region" evidence="9">
    <location>
        <begin position="1422"/>
        <end position="1459"/>
    </location>
</feature>
<feature type="coiled-coil region" evidence="9">
    <location>
        <begin position="2819"/>
        <end position="2853"/>
    </location>
</feature>
<evidence type="ECO:0000256" key="9">
    <source>
        <dbReference type="SAM" id="Coils"/>
    </source>
</evidence>
<dbReference type="Gene3D" id="3.30.420.40">
    <property type="match status" value="2"/>
</dbReference>
<dbReference type="CDD" id="cd10224">
    <property type="entry name" value="ASKHA_NBD_actin"/>
    <property type="match status" value="1"/>
</dbReference>
<dbReference type="EMBL" id="BAAFJT010000005">
    <property type="protein sequence ID" value="GAB0189726.1"/>
    <property type="molecule type" value="Genomic_DNA"/>
</dbReference>
<feature type="coiled-coil region" evidence="9">
    <location>
        <begin position="1035"/>
        <end position="1266"/>
    </location>
</feature>
<feature type="region of interest" description="Disordered" evidence="10">
    <location>
        <begin position="2670"/>
        <end position="2699"/>
    </location>
</feature>
<evidence type="ECO:0000256" key="5">
    <source>
        <dbReference type="ARBA" id="ARBA00022840"/>
    </source>
</evidence>
<accession>A0ABC9WX07</accession>
<comment type="similarity">
    <text evidence="2 8">Belongs to the actin family.</text>
</comment>
<dbReference type="FunFam" id="3.30.420.40:FF:000131">
    <property type="entry name" value="Actin, alpha skeletal muscle"/>
    <property type="match status" value="1"/>
</dbReference>
<feature type="coiled-coil region" evidence="9">
    <location>
        <begin position="681"/>
        <end position="1009"/>
    </location>
</feature>
<reference evidence="11 12" key="1">
    <citation type="submission" date="2024-06" db="EMBL/GenBank/DDBJ databases">
        <title>The draft genome of Grus japonensis, version 3.</title>
        <authorList>
            <person name="Nabeshima K."/>
            <person name="Suzuki S."/>
            <person name="Onuma M."/>
        </authorList>
    </citation>
    <scope>NUCLEOTIDE SEQUENCE [LARGE SCALE GENOMIC DNA]</scope>
    <source>
        <strain evidence="11 12">451A</strain>
    </source>
</reference>
<dbReference type="PRINTS" id="PR00190">
    <property type="entry name" value="ACTIN"/>
</dbReference>
<feature type="coiled-coil region" evidence="9">
    <location>
        <begin position="4619"/>
        <end position="4646"/>
    </location>
</feature>
<evidence type="ECO:0000256" key="2">
    <source>
        <dbReference type="ARBA" id="ARBA00006752"/>
    </source>
</evidence>
<feature type="coiled-coil region" evidence="9">
    <location>
        <begin position="3129"/>
        <end position="3170"/>
    </location>
</feature>
<dbReference type="FunFam" id="3.30.420.40:FF:000291">
    <property type="entry name" value="Actin, alpha skeletal muscle"/>
    <property type="match status" value="1"/>
</dbReference>
<evidence type="ECO:0000313" key="11">
    <source>
        <dbReference type="EMBL" id="GAB0189726.1"/>
    </source>
</evidence>
<evidence type="ECO:0000256" key="7">
    <source>
        <dbReference type="ARBA" id="ARBA00023212"/>
    </source>
</evidence>
<feature type="coiled-coil region" evidence="9">
    <location>
        <begin position="272"/>
        <end position="427"/>
    </location>
</feature>
<feature type="coiled-coil region" evidence="9">
    <location>
        <begin position="4563"/>
        <end position="4590"/>
    </location>
</feature>
<keyword evidence="12" id="KW-1185">Reference proteome</keyword>
<feature type="coiled-coil region" evidence="9">
    <location>
        <begin position="1779"/>
        <end position="1886"/>
    </location>
</feature>
<dbReference type="InterPro" id="IPR026202">
    <property type="entry name" value="GOLGB1"/>
</dbReference>
<feature type="coiled-coil region" evidence="9">
    <location>
        <begin position="4004"/>
        <end position="4218"/>
    </location>
</feature>
<feature type="compositionally biased region" description="Basic and acidic residues" evidence="10">
    <location>
        <begin position="106"/>
        <end position="118"/>
    </location>
</feature>
<dbReference type="FunFam" id="3.30.420.40:FF:000058">
    <property type="entry name" value="Putative actin-related protein 5"/>
    <property type="match status" value="1"/>
</dbReference>
<gene>
    <name evidence="11" type="ORF">GRJ2_001437900</name>
</gene>
<keyword evidence="7" id="KW-0206">Cytoskeleton</keyword>
<comment type="caution">
    <text evidence="11">The sequence shown here is derived from an EMBL/GenBank/DDBJ whole genome shotgun (WGS) entry which is preliminary data.</text>
</comment>
<keyword evidence="9" id="KW-0175">Coiled coil</keyword>
<sequence length="5171" mass="596789">MWKWGSGDDSPSKTAAAGSQDARSMSVTDLTEQLTSTEQLVTQLKELVREKDAELRNKDLQLKEEKESADAKLSKLKLQNKAKVASLTSQLEELKKQLSASGGLEAKAEQKKASKDGDLENAAANRGKILVLRRRIEELESQIAQKNEELQKKSVELEAHQCRGAEMDAMLAEKEKKLAERDAYIIDLQIACGSSGVASEMLLPNEDLKNQLAVKESSLQSMQILVQNLTKKVGDSEEKCSLFQEQIESLKNIQSKEREHFQGKEATYMENVRVFQNIIQEKEKELEAQREKHEQELFKLAAKSDASADLEQLLKALKQKLHEKEEVMLGRTQVIDVLQKELDAKDQQLKENNENLKRLLSEKENLQSKLDAEKHVMRAQLRDMMEKHELEMTKVREKYNAELHEIQEKHETELQEKDQALFQLKKQVAELSSSGQTNSKEVRDLESIAREKVEDLEVQVKLKTEEASKSEAKFLKMKAWSKSRIKQLEDELKNFSSKNSDVSALNNRVSELEIENEELQSKLQSLHEIRTQNEELLTKLEVYEEQQRKLQADLDQVTKRAASQASESGSVDELQSQLLEWQENVPESESPHDQVREEKSAMALRMAQIEEEREAMVSGQQELEEELATVQGVGRLQQARRKSNQTSRKLQEEYSFDRKQGFQELNVTLDSTDSAEGENMGVGLRSVVEELELERNQLQEQILFLEERCQDLEDRLQLQGRMEALQNENERLQTQLTQLRNQQLRDAEKHQILISGLNEQLKGLSDRNSFLETSLGEKEQKLLSTTEKLEQIESLRKLLQEKDILNKELGEKFVHAEQKLNEALKKCSVYEVENTEQKRVISDLTEKVATLKEKTLKQDGVVESMQLDLDQTNEELDKLNTSHLEERSQLIQDLQKCEREIDNLKEALAEKDREMSALSLNMTEYSEQVIILERQVQCKEEEIRGMEEALSKAERETHLLKEVQTADVRDASMKISALSEQSNAMRLELERVRVENETKTKENEELIRQSSENSITIKDLRAEIKANNVAYHNKLAECESQITLLKEQISKSSEKLQENEDKLRKETEYLKSQLEENNTLKEKWNDLLKEKESKAQTLENELKSIKDSYNKLVLENAKKDEELAELSRKLIERTEHQETIKKELQEKQEFVISLEQKLGVLEQQNEETKLKLTGDLKAKETCCKELNNQLNEINKQMNKMEVETREKVSANKQLQADLEEKEEKLAEQIKANEYLKKSIDMVEKEKEQLIGENENLSKLLDVKECELLKKIQAVAEIENKLSASTAEYEKTLSVLNCDKNTLAKEIEQLSILAEQKENSVAEQLQEKTKERNVLADQLFESKEQTQQLHEQMQSLLIQLKDTRDKEIKKEEMLNNKLSECSSLIQELSHSKEKNLLLQEQIRSLTLDFETVNRSLEEKILQNDSLRKEMEESKLCIVELQDEIKNLKDEKTKLSQMVEERDLAAKCQGSELEKFHRQISEKMEESTVLNNQLQLLSKEVDVLKREKEVFSSLLSEKSRECEVLQSQVVQQQSEITSAMQQAHAATLENEKLKVDIETVNAMVMKKSDEVAALTSHLSQQSHNILALKDQIDGLLIEKENLKIVFKEKETLLSEKEALIQQMKDSKMAGEGQYMQIVSDLQDQIQALGFESSQLRCAMQEKENEFKRQTQELKLLKDKSEESDVLRVQLSENMEVISDLQYQLRNVTEKSSQLNDSIMQKDESLKQKLDEYISLKAELSEVQESSVLRQKQLELLASEAEQLKVLVSEKESTINNVSLFSENLKTQLHEKETECEVLKKQMVELEEVKVNLQKEIEHQKNVVTEMEQSLSEKESSLSENKNLLKTLKEKARKDEEKTNLISQLQSQVHELTQELQKCKELVHEKENAFLSLQEKIEAQYELKTEVNAALGQKEVVIAGLLNSLKEKDASIQLADNNVNVLSSEIEVLREKLEESGTAMKNLNKEFQEKNEKLDINQKKMDSLTTDLDCLKNEYQKALDQISTWKEELQQKELAVESLRVKCTEQADNIACLKLELNNVNSKSSQDCRDNVLLIGSLQCQVESLEKEKLLLQEDADKLMAENMQLAASQNNLQKNLEELREINEKLETSENYSRMQIDAVKLQMKTEKDKLQMQVSVKGEELSKLELKFETLEQRLLESENKWVTELDRATLQNSNLTEQLSSLESEIKSKDSKIQSLQQELDLVKEELTQSLSPLLSSRLLCKEKKAQTSDSEMHLTDSKIQLEKFSALITAILSKETEGEQLQLVLLEKQKEIDTMKDELKSMRSLEKQKELLQNDIEKMKGKYKSEIACLSEEMATVKETLCEQQSLLQEREESFAEINKQVEFLQDKINISEEIVRTSQEKLHVEGKKVASLLEEIVKKDQLIENLTSQVNQQKDLISGLSQQLKEKDCSVTQIMESLSNEMLNFSEERNTLNAKLQDIEAAHNSSVGELNQVLQELEDCKKELEHSQVTLSNREAVFKDLMNEKEEMQFNLEKMGKEKENLKKKLQAALIIRRDLMQKVGKLEKSGQEEVEKEQKKAEELLKKVNELTDKLKLVEVQNKDFESHLGTLKQQLSEKDAKISDLTEILSAKASHLEELQDSIAELNVVIAEKQNICEQNLKSLEEKNCMLARMQSMLDEKASAYEEERSQLLLALEKVKLEVKKKEELLKNSSSEEPHLSAGDRKKRLDSNTDVNDMNQLKKEAAALERELLLSKEDKKKFQKEREEHSKLAADFDEQKNHLENHKQEHKALCEVTQTKCKEFDFNLLEEYPLGKELASPKAVLGEAADDLRNLESDKPRSKVQVASLKESENMITSVASKDAELKELRSSYAKLQEETEMLKKELRKISVEFGDEREEMVNLNLRQQEQYQEQCKGSLLEDIKQLQKKLEAYKAEAINIKTALEHVNNEKEALIKKSEEDYKMSQEQLQRLRIEAKEEVAEKNEEMEALRCSFMDFKDKFNLEKELLNKAIKEGQDETHRYKAAFEEMKSEKEKLLSCLERSNLELINMKKEVKHFSEENKKLLTEICMLHEKAEMSRPVVSCKELKEENVTEKELGEFCVESNSLQGKLQGKGTCFQLSETDYSGKTKLREATEYQIQKQEPLAKAANVNDSKPQEQRTIAEEKSRERLQRKLQAALISRKEALRENKCLKDQIDKLMLEREELMNKTGMLEHLLELGRENQSSRTVSPLSEEESLVSENARLLTENENLTAACESLKSTMETIVQEKEAFSFQLNTLKDSQTVELTGWKAKHSELKQEYESLLQAYENISSKIADMRQVIDLARKEKQEAIQRLREGESEKEDLEKRLQNLIDENEVIKNQLKQLRESKKMEVDELQSKAERQIREQEARMQEHQDRLHELTDQNHQLMEENEQLKQTSENLKQALEKIQNENEILHNNITVTKAALGELQVQMEVYQNDMQSKISDALYENESMLKDINALKDKLSEKEQDVLVLEQERKLISEKAKETEKSLDHKNHCLTKLDVECKSLTQEIVSLNEKVKILEDDKCLLQEELENVQESSYKVKNEREFLETELLNHVKKVDHLTDRMKSAQVQNNLLLQQLEALKAEKCNMIREKEQQQLHLVKVFEEKVKSAQRDNNGSKNKTKELQELLKEKQQEINHLQKDSIKFQELILDLERSVKLSQSKSEKFEKDLSNMSEKLAKSNEEICNLKGELSSQMNLLDQTKNEVDRLTDENLNWRKELKKKEDELQIQKREYERELEFNLQQLKSVHKREFLNLEERHGALQREKDRAISEIHGLQEEVSIKDSQNRKLQADLNAALARLAAFTKCMSSLQDDRDRVITEMKTWEMQFKEAIQNKEKQIEDSNKRIMSLQDELKDKVTQIQELNIKYSVVEETKDELYLRQKSVDTQRYEELCRIKEENTVFFNRQQELESVLQSKEEALQALLKENNSLNHLIENSKSAGREIKALESNFTRQEQELQQLLAEKEKINAELQKQITISEQMKIMLNNKDKEISLLISSKGDEISDYLIQIQTQHRKQIKEYELQLRSLQVERQQSEESCQRMENELRNLQMKAEKAGQDKAAIASEIDAFKKSMSSLQNDRDDLFSKYKELEHLHQDVLNQRDSLIVGNVSENNALKEELRKLLNQIDDLHSENAMLSAQLIKYREDLNQVLSLKDHQLKDLLKQKLDCIKSLEQEKYDLQKQMKEMQLSNQLQKDTAVSLEHENKKLVSKVNDLESLIASLNKEKLVSESGEKLLTSDSVQKKDSVSNGQYGENLQKKIQELQKSRGRNTKDADEEYSKTLLTLEHGDEPDAFAEQRILEVQSQNSELRSQNEAFGKAMTALQNDRDRIIEDLKVLQSKYTSELKTEKKKGDELEAELDGFKVHLISILKENSLLNRVICDAADKVTLDQIADEIENLCRTLVSREMEISRLSSECGNYVHQIEAFSKAMASLQDDRDKLLQELSNQKAKEGASLAAVEISKLKTKVDDLEKALNQTKAFQAESEREIASYQNELAGLRMENNLLLSESQALRNQCQITVAEKDRQIAELQKLQQDTIVKKSVSAGSSYPVKVLETASLAGSADAPEEVKHVLAEKNQLQNELQRCLQEIHQKDLHFQQVNSKVVQSAEENAILSAQLKTLSQTLRDNQLHYTDLQNRYLRLEREYQTMQVTSFQGTVQDETRAEVPPGAPQERSAVIVEIDNMELNKLRQRLAETEQQYDSVQQALSQLTEALAEEKRRREAAEEALGLFEEQSNRFEVSSYRSVPSEYTVQMETEEEREALIINPSEHVIVRKMKGGALSFRRWLRGRSLYCSKLLTSRAKSRYLFLTYSANAIPEADINVMEGEIMAFTKRLLQIITISWGVMVGMGQKDSYVGDEAQSKRGILTLKYPIEHGIITNWDDMEKIWHHSFYNELRVAPEEHPVLLTEAPLNPKANREKMTQIMFETFNVPAMYVAIQAVLSLYASGRTTGIVLDSGDGVTHNVPIYEGYALPHAIMRLDLAGRDLTDYLMKILTERGYSFVTTAEREIVRDVKEKLCYVALDFENEMVTAASSASLEKSYELPDGQVITIGNERFRCPETLFQPSFIGMESAGIHETTYNSIMKCDIDIRKDLYANNVLSGGTTMYPGIGDRMQKEITALAPSTMKIKMIAPPERKYSVWIGGSILASLSTFQQMWISKDEYEEAGPSIVHRKCF</sequence>
<keyword evidence="3" id="KW-0963">Cytoplasm</keyword>
<feature type="coiled-coil region" evidence="9">
    <location>
        <begin position="3203"/>
        <end position="3403"/>
    </location>
</feature>
<keyword evidence="6" id="KW-0558">Oxidation</keyword>
<feature type="compositionally biased region" description="Basic and acidic residues" evidence="10">
    <location>
        <begin position="2670"/>
        <end position="2691"/>
    </location>
</feature>
<feature type="coiled-coil region" evidence="9">
    <location>
        <begin position="4673"/>
        <end position="4728"/>
    </location>
</feature>
<dbReference type="SMART" id="SM00268">
    <property type="entry name" value="ACTIN"/>
    <property type="match status" value="1"/>
</dbReference>
<feature type="compositionally biased region" description="Polar residues" evidence="10">
    <location>
        <begin position="21"/>
        <end position="33"/>
    </location>
</feature>
<evidence type="ECO:0000256" key="8">
    <source>
        <dbReference type="RuleBase" id="RU000487"/>
    </source>
</evidence>
<dbReference type="SUPFAM" id="SSF53067">
    <property type="entry name" value="Actin-like ATPase domain"/>
    <property type="match status" value="2"/>
</dbReference>
<dbReference type="InterPro" id="IPR043129">
    <property type="entry name" value="ATPase_NBD"/>
</dbReference>
<feature type="coiled-coil region" evidence="9">
    <location>
        <begin position="2266"/>
        <end position="2303"/>
    </location>
</feature>
<proteinExistence type="inferred from homology"/>
<name>A0ABC9WX07_GRUJA</name>
<dbReference type="InterPro" id="IPR020902">
    <property type="entry name" value="Actin/actin-like_CS"/>
</dbReference>
<feature type="coiled-coil region" evidence="9">
    <location>
        <begin position="592"/>
        <end position="653"/>
    </location>
</feature>
<feature type="coiled-coil region" evidence="9">
    <location>
        <begin position="1650"/>
        <end position="1677"/>
    </location>
</feature>
<feature type="coiled-coil region" evidence="9">
    <location>
        <begin position="1299"/>
        <end position="1365"/>
    </location>
</feature>
<dbReference type="PROSITE" id="PS00432">
    <property type="entry name" value="ACTINS_2"/>
    <property type="match status" value="1"/>
</dbReference>
<feature type="coiled-coil region" evidence="9">
    <location>
        <begin position="1929"/>
        <end position="2019"/>
    </location>
</feature>